<dbReference type="GO" id="GO:0016705">
    <property type="term" value="F:oxidoreductase activity, acting on paired donors, with incorporation or reduction of molecular oxygen"/>
    <property type="evidence" value="ECO:0007669"/>
    <property type="project" value="InterPro"/>
</dbReference>
<evidence type="ECO:0000256" key="7">
    <source>
        <dbReference type="ARBA" id="ARBA00023033"/>
    </source>
</evidence>
<dbReference type="Proteomes" id="UP000829685">
    <property type="component" value="Unassembled WGS sequence"/>
</dbReference>
<dbReference type="InterPro" id="IPR001128">
    <property type="entry name" value="Cyt_P450"/>
</dbReference>
<evidence type="ECO:0000256" key="2">
    <source>
        <dbReference type="ARBA" id="ARBA00010617"/>
    </source>
</evidence>
<evidence type="ECO:0000313" key="11">
    <source>
        <dbReference type="Proteomes" id="UP000829685"/>
    </source>
</evidence>
<comment type="similarity">
    <text evidence="2 9">Belongs to the cytochrome P450 family.</text>
</comment>
<keyword evidence="4 8" id="KW-0479">Metal-binding</keyword>
<dbReference type="GO" id="GO:0020037">
    <property type="term" value="F:heme binding"/>
    <property type="evidence" value="ECO:0007669"/>
    <property type="project" value="InterPro"/>
</dbReference>
<dbReference type="AlphaFoldDB" id="A0A9P9WUH6"/>
<evidence type="ECO:0000256" key="8">
    <source>
        <dbReference type="PIRSR" id="PIRSR602401-1"/>
    </source>
</evidence>
<dbReference type="GO" id="GO:0004497">
    <property type="term" value="F:monooxygenase activity"/>
    <property type="evidence" value="ECO:0007669"/>
    <property type="project" value="UniProtKB-KW"/>
</dbReference>
<name>A0A9P9WUH6_9PEZI</name>
<dbReference type="InterPro" id="IPR002401">
    <property type="entry name" value="Cyt_P450_E_grp-I"/>
</dbReference>
<keyword evidence="6 8" id="KW-0408">Iron</keyword>
<evidence type="ECO:0000256" key="6">
    <source>
        <dbReference type="ARBA" id="ARBA00023004"/>
    </source>
</evidence>
<reference evidence="10" key="1">
    <citation type="submission" date="2021-03" db="EMBL/GenBank/DDBJ databases">
        <title>Revisited historic fungal species revealed as producer of novel bioactive compounds through whole genome sequencing and comparative genomics.</title>
        <authorList>
            <person name="Vignolle G.A."/>
            <person name="Hochenegger N."/>
            <person name="Mach R.L."/>
            <person name="Mach-Aigner A.R."/>
            <person name="Javad Rahimi M."/>
            <person name="Salim K.A."/>
            <person name="Chan C.M."/>
            <person name="Lim L.B.L."/>
            <person name="Cai F."/>
            <person name="Druzhinina I.S."/>
            <person name="U'Ren J.M."/>
            <person name="Derntl C."/>
        </authorList>
    </citation>
    <scope>NUCLEOTIDE SEQUENCE</scope>
    <source>
        <strain evidence="10">TUCIM 5799</strain>
    </source>
</reference>
<evidence type="ECO:0008006" key="12">
    <source>
        <dbReference type="Google" id="ProtNLM"/>
    </source>
</evidence>
<accession>A0A9P9WUH6</accession>
<evidence type="ECO:0000313" key="10">
    <source>
        <dbReference type="EMBL" id="KAI1879242.1"/>
    </source>
</evidence>
<evidence type="ECO:0000256" key="9">
    <source>
        <dbReference type="RuleBase" id="RU000461"/>
    </source>
</evidence>
<proteinExistence type="inferred from homology"/>
<comment type="caution">
    <text evidence="10">The sequence shown here is derived from an EMBL/GenBank/DDBJ whole genome shotgun (WGS) entry which is preliminary data.</text>
</comment>
<dbReference type="EMBL" id="JAFIMR010000004">
    <property type="protein sequence ID" value="KAI1879242.1"/>
    <property type="molecule type" value="Genomic_DNA"/>
</dbReference>
<sequence>MYAFLGAFSWLSLTFSLALLALTVAIYRLNFHPLAKFPGPKLAAVTRYFEAYYDVVCDGQYEFKIAEMHESYGPIVRISPYELHVSDPDFFEKLYDRDGRWNKYGWAYDAHGSPGSTLATIDHDVHRYRRAAMNPFFSKSNVALRQEIITRLSSKLCHRIDQFATERKLQVRLGDALGALTRDVATEFVLGKSFGNLDAEDFRGGVGNTLQESGTIWRITKHIRWYGGMIKSMPTSLVQKIGDSAVLECLRFVEDMTSTTQAIHSDHINGRLDGSSPPTVVGAILNSKLPAMEKTPERLGDEIITVAGAAFETTAFSLAVTLYHIYSNPAILQRLRDEFLSERLSTYDASLASLEKLPYLTAVIMEGLRLSPALATRMARVSPDRDLVYKAWTIPAGTPVGMTLISMHLNSQVYSEPEKFDPERWVNTNTKKQAGKAFAPFGQGTRNCLGMHLAWAELYIVIAVLVQRFDFEFDIGAGRDIKWVSDKFTIGTATRQGLKARVTRCES</sequence>
<dbReference type="PRINTS" id="PR00385">
    <property type="entry name" value="P450"/>
</dbReference>
<dbReference type="PROSITE" id="PS00086">
    <property type="entry name" value="CYTOCHROME_P450"/>
    <property type="match status" value="1"/>
</dbReference>
<keyword evidence="11" id="KW-1185">Reference proteome</keyword>
<keyword evidence="5 9" id="KW-0560">Oxidoreductase</keyword>
<dbReference type="Gene3D" id="1.10.630.10">
    <property type="entry name" value="Cytochrome P450"/>
    <property type="match status" value="1"/>
</dbReference>
<protein>
    <recommendedName>
        <fullName evidence="12">Cytochrome P450</fullName>
    </recommendedName>
</protein>
<dbReference type="InterPro" id="IPR050121">
    <property type="entry name" value="Cytochrome_P450_monoxygenase"/>
</dbReference>
<feature type="binding site" description="axial binding residue" evidence="8">
    <location>
        <position position="448"/>
    </location>
    <ligand>
        <name>heme</name>
        <dbReference type="ChEBI" id="CHEBI:30413"/>
    </ligand>
    <ligandPart>
        <name>Fe</name>
        <dbReference type="ChEBI" id="CHEBI:18248"/>
    </ligandPart>
</feature>
<evidence type="ECO:0000256" key="4">
    <source>
        <dbReference type="ARBA" id="ARBA00022723"/>
    </source>
</evidence>
<dbReference type="GO" id="GO:0005506">
    <property type="term" value="F:iron ion binding"/>
    <property type="evidence" value="ECO:0007669"/>
    <property type="project" value="InterPro"/>
</dbReference>
<dbReference type="PANTHER" id="PTHR24305">
    <property type="entry name" value="CYTOCHROME P450"/>
    <property type="match status" value="1"/>
</dbReference>
<dbReference type="PRINTS" id="PR00463">
    <property type="entry name" value="EP450I"/>
</dbReference>
<evidence type="ECO:0000256" key="3">
    <source>
        <dbReference type="ARBA" id="ARBA00022617"/>
    </source>
</evidence>
<dbReference type="PANTHER" id="PTHR24305:SF157">
    <property type="entry name" value="N-ACETYLTRYPTOPHAN 6-HYDROXYLASE IVOC-RELATED"/>
    <property type="match status" value="1"/>
</dbReference>
<dbReference type="CDD" id="cd11062">
    <property type="entry name" value="CYP58-like"/>
    <property type="match status" value="1"/>
</dbReference>
<evidence type="ECO:0000256" key="5">
    <source>
        <dbReference type="ARBA" id="ARBA00023002"/>
    </source>
</evidence>
<dbReference type="InterPro" id="IPR036396">
    <property type="entry name" value="Cyt_P450_sf"/>
</dbReference>
<comment type="cofactor">
    <cofactor evidence="1 8">
        <name>heme</name>
        <dbReference type="ChEBI" id="CHEBI:30413"/>
    </cofactor>
</comment>
<gene>
    <name evidence="10" type="ORF">JX265_002196</name>
</gene>
<keyword evidence="3 8" id="KW-0349">Heme</keyword>
<dbReference type="Pfam" id="PF00067">
    <property type="entry name" value="p450"/>
    <property type="match status" value="1"/>
</dbReference>
<evidence type="ECO:0000256" key="1">
    <source>
        <dbReference type="ARBA" id="ARBA00001971"/>
    </source>
</evidence>
<keyword evidence="7 9" id="KW-0503">Monooxygenase</keyword>
<organism evidence="10 11">
    <name type="scientific">Neoarthrinium moseri</name>
    <dbReference type="NCBI Taxonomy" id="1658444"/>
    <lineage>
        <taxon>Eukaryota</taxon>
        <taxon>Fungi</taxon>
        <taxon>Dikarya</taxon>
        <taxon>Ascomycota</taxon>
        <taxon>Pezizomycotina</taxon>
        <taxon>Sordariomycetes</taxon>
        <taxon>Xylariomycetidae</taxon>
        <taxon>Amphisphaeriales</taxon>
        <taxon>Apiosporaceae</taxon>
        <taxon>Neoarthrinium</taxon>
    </lineage>
</organism>
<dbReference type="InterPro" id="IPR017972">
    <property type="entry name" value="Cyt_P450_CS"/>
</dbReference>
<dbReference type="SUPFAM" id="SSF48264">
    <property type="entry name" value="Cytochrome P450"/>
    <property type="match status" value="1"/>
</dbReference>